<proteinExistence type="predicted"/>
<comment type="caution">
    <text evidence="4">The sequence shown here is derived from an EMBL/GenBank/DDBJ whole genome shotgun (WGS) entry which is preliminary data.</text>
</comment>
<feature type="transmembrane region" description="Helical" evidence="2">
    <location>
        <begin position="294"/>
        <end position="320"/>
    </location>
</feature>
<dbReference type="Proteomes" id="UP001213015">
    <property type="component" value="Unassembled WGS sequence"/>
</dbReference>
<gene>
    <name evidence="4" type="ORF">L2422_02710</name>
</gene>
<evidence type="ECO:0000256" key="2">
    <source>
        <dbReference type="SAM" id="Phobius"/>
    </source>
</evidence>
<dbReference type="EMBL" id="JAKHLF010000003">
    <property type="protein sequence ID" value="MCZ3844437.1"/>
    <property type="molecule type" value="Genomic_DNA"/>
</dbReference>
<feature type="region of interest" description="Disordered" evidence="1">
    <location>
        <begin position="32"/>
        <end position="52"/>
    </location>
</feature>
<evidence type="ECO:0000313" key="5">
    <source>
        <dbReference type="Proteomes" id="UP001213015"/>
    </source>
</evidence>
<evidence type="ECO:0000259" key="3">
    <source>
        <dbReference type="Pfam" id="PF13248"/>
    </source>
</evidence>
<organism evidence="4 5">
    <name type="scientific">Lactobacillus mulieris</name>
    <dbReference type="NCBI Taxonomy" id="2508708"/>
    <lineage>
        <taxon>Bacteria</taxon>
        <taxon>Bacillati</taxon>
        <taxon>Bacillota</taxon>
        <taxon>Bacilli</taxon>
        <taxon>Lactobacillales</taxon>
        <taxon>Lactobacillaceae</taxon>
        <taxon>Lactobacillus</taxon>
    </lineage>
</organism>
<dbReference type="GeneID" id="97458979"/>
<evidence type="ECO:0000256" key="1">
    <source>
        <dbReference type="SAM" id="MobiDB-lite"/>
    </source>
</evidence>
<name>A0AAP3GWC7_9LACO</name>
<feature type="transmembrane region" description="Helical" evidence="2">
    <location>
        <begin position="178"/>
        <end position="196"/>
    </location>
</feature>
<keyword evidence="2" id="KW-1133">Transmembrane helix</keyword>
<dbReference type="AlphaFoldDB" id="A0AAP3GWC7"/>
<feature type="transmembrane region" description="Helical" evidence="2">
    <location>
        <begin position="72"/>
        <end position="94"/>
    </location>
</feature>
<evidence type="ECO:0000313" key="4">
    <source>
        <dbReference type="EMBL" id="MCZ3844437.1"/>
    </source>
</evidence>
<feature type="transmembrane region" description="Helical" evidence="2">
    <location>
        <begin position="256"/>
        <end position="274"/>
    </location>
</feature>
<feature type="domain" description="Putative zinc-ribbon" evidence="3">
    <location>
        <begin position="1"/>
        <end position="23"/>
    </location>
</feature>
<accession>A0AAP3GWC7</accession>
<dbReference type="InterPro" id="IPR059113">
    <property type="entry name" value="Znf_ribbon"/>
</dbReference>
<feature type="transmembrane region" description="Helical" evidence="2">
    <location>
        <begin position="222"/>
        <end position="244"/>
    </location>
</feature>
<reference evidence="4" key="1">
    <citation type="submission" date="2022-01" db="EMBL/GenBank/DDBJ databases">
        <title>VMRC isolate genome collection.</title>
        <authorList>
            <person name="France M."/>
            <person name="Rutt L."/>
            <person name="Humphrys M."/>
            <person name="Ravel J."/>
        </authorList>
    </citation>
    <scope>NUCLEOTIDE SEQUENCE</scope>
    <source>
        <strain evidence="4">C0127B5</strain>
    </source>
</reference>
<protein>
    <submittedName>
        <fullName evidence="4">Zinc ribbon domain-containing protein</fullName>
    </submittedName>
</protein>
<keyword evidence="2" id="KW-0812">Transmembrane</keyword>
<feature type="compositionally biased region" description="Polar residues" evidence="1">
    <location>
        <begin position="37"/>
        <end position="52"/>
    </location>
</feature>
<keyword evidence="2" id="KW-0472">Membrane</keyword>
<dbReference type="RefSeq" id="WP_006586295.1">
    <property type="nucleotide sequence ID" value="NZ_CABMGH010000047.1"/>
</dbReference>
<sequence length="326" mass="37401">MKRCPSCGHLLKIDEAKCTYCGHIFSKETEQNKSEYTENTQGMSRSQLQKENSSSLIQPVSKLPLKEIFQKMLLWIHKNSTIVFITGLILMVFTSIVPELGWTCLLLLLGWLFWVCKKDIPVKQYTVDKKLTADLNKTGERVGERADRQKERIISEHPEVREKIKKVQQIKLPKNASVYRWGAIFTSLLSLFIFFSKSENTNSLSRVVLDFANNQFSSSQTIFAMLVYIGWAYIVINPFLIVYRLLKKETSYRIKAFVWALIETILLFGLVNYSSRTTAVSTFGSLTKQLISSLTAIAVNYYMLIFTSVLTTALTLMNIIKDKKNI</sequence>
<dbReference type="Pfam" id="PF13248">
    <property type="entry name" value="Zn_ribbon_3"/>
    <property type="match status" value="1"/>
</dbReference>